<proteinExistence type="predicted"/>
<keyword evidence="1" id="KW-0732">Signal</keyword>
<dbReference type="STRING" id="477690.SAMN05216474_1545"/>
<reference evidence="2 3" key="1">
    <citation type="submission" date="2016-10" db="EMBL/GenBank/DDBJ databases">
        <authorList>
            <person name="de Groot N.N."/>
        </authorList>
    </citation>
    <scope>NUCLEOTIDE SEQUENCE [LARGE SCALE GENOMIC DNA]</scope>
    <source>
        <strain evidence="2 3">CGMCC 1.7005</strain>
    </source>
</reference>
<evidence type="ECO:0000313" key="2">
    <source>
        <dbReference type="EMBL" id="SFT64938.1"/>
    </source>
</evidence>
<dbReference type="EMBL" id="FPAS01000002">
    <property type="protein sequence ID" value="SFT64938.1"/>
    <property type="molecule type" value="Genomic_DNA"/>
</dbReference>
<name>A0A1I6ZQG5_9FLAO</name>
<protein>
    <recommendedName>
        <fullName evidence="4">Lipoprotein</fullName>
    </recommendedName>
</protein>
<accession>A0A1I6ZQG5</accession>
<keyword evidence="3" id="KW-1185">Reference proteome</keyword>
<dbReference type="AlphaFoldDB" id="A0A1I6ZQG5"/>
<feature type="signal peptide" evidence="1">
    <location>
        <begin position="1"/>
        <end position="21"/>
    </location>
</feature>
<feature type="chain" id="PRO_5014712175" description="Lipoprotein" evidence="1">
    <location>
        <begin position="22"/>
        <end position="172"/>
    </location>
</feature>
<gene>
    <name evidence="2" type="ORF">SAMN05216474_1545</name>
</gene>
<dbReference type="Proteomes" id="UP000236454">
    <property type="component" value="Unassembled WGS sequence"/>
</dbReference>
<sequence>MMRITTLFAVLLTLASCSTLENIFQKKEKARITVTLQTHQKYCGGARPTPEMEKGTTAAIANGVYYFKNRITQDAVKATTDASGLLNLKLEVGDYQVYMGDKIDLTFEEFYAKYKVEKEGYENESEACFRTYYSLPAWEVSINADTTFTLTREIDCYTDGNPCVNYTGPNVQ</sequence>
<evidence type="ECO:0000256" key="1">
    <source>
        <dbReference type="SAM" id="SignalP"/>
    </source>
</evidence>
<evidence type="ECO:0008006" key="4">
    <source>
        <dbReference type="Google" id="ProtNLM"/>
    </source>
</evidence>
<dbReference type="RefSeq" id="WP_090247878.1">
    <property type="nucleotide sequence ID" value="NZ_FPAS01000002.1"/>
</dbReference>
<evidence type="ECO:0000313" key="3">
    <source>
        <dbReference type="Proteomes" id="UP000236454"/>
    </source>
</evidence>
<dbReference type="PROSITE" id="PS51257">
    <property type="entry name" value="PROKAR_LIPOPROTEIN"/>
    <property type="match status" value="1"/>
</dbReference>
<organism evidence="2 3">
    <name type="scientific">Lishizhenia tianjinensis</name>
    <dbReference type="NCBI Taxonomy" id="477690"/>
    <lineage>
        <taxon>Bacteria</taxon>
        <taxon>Pseudomonadati</taxon>
        <taxon>Bacteroidota</taxon>
        <taxon>Flavobacteriia</taxon>
        <taxon>Flavobacteriales</taxon>
        <taxon>Crocinitomicaceae</taxon>
        <taxon>Lishizhenia</taxon>
    </lineage>
</organism>